<reference evidence="2 3" key="2">
    <citation type="submission" date="2018-11" db="EMBL/GenBank/DDBJ databases">
        <authorList>
            <consortium name="Pathogen Informatics"/>
        </authorList>
    </citation>
    <scope>NUCLEOTIDE SEQUENCE [LARGE SCALE GENOMIC DNA]</scope>
    <source>
        <strain evidence="2 3">Costa Rica</strain>
    </source>
</reference>
<name>A0A0R3PW67_ANGCS</name>
<proteinExistence type="predicted"/>
<dbReference type="OrthoDB" id="429813at2759"/>
<dbReference type="AlphaFoldDB" id="A0A0R3PW67"/>
<gene>
    <name evidence="2" type="ORF">ACOC_LOCUS10354</name>
</gene>
<keyword evidence="3" id="KW-1185">Reference proteome</keyword>
<evidence type="ECO:0000313" key="3">
    <source>
        <dbReference type="Proteomes" id="UP000267027"/>
    </source>
</evidence>
<dbReference type="WBParaSite" id="ACOC_0001035301-mRNA-1">
    <property type="protein sequence ID" value="ACOC_0001035301-mRNA-1"/>
    <property type="gene ID" value="ACOC_0001035301"/>
</dbReference>
<reference evidence="4" key="1">
    <citation type="submission" date="2017-02" db="UniProtKB">
        <authorList>
            <consortium name="WormBaseParasite"/>
        </authorList>
    </citation>
    <scope>IDENTIFICATION</scope>
</reference>
<sequence length="66" mass="8057">MRMCRAILTAVFWYVIVRLCGFDRKKNQKWTAWFVGFSTSHLLMNYNFRPKIPLKSLEEYKREAYC</sequence>
<feature type="chain" id="PRO_5043130347" evidence="1">
    <location>
        <begin position="20"/>
        <end position="66"/>
    </location>
</feature>
<accession>A0A0R3PW67</accession>
<feature type="signal peptide" evidence="1">
    <location>
        <begin position="1"/>
        <end position="19"/>
    </location>
</feature>
<evidence type="ECO:0000313" key="2">
    <source>
        <dbReference type="EMBL" id="VDM61939.1"/>
    </source>
</evidence>
<dbReference type="STRING" id="334426.A0A0R3PW67"/>
<evidence type="ECO:0000256" key="1">
    <source>
        <dbReference type="SAM" id="SignalP"/>
    </source>
</evidence>
<keyword evidence="1" id="KW-0732">Signal</keyword>
<dbReference type="EMBL" id="UYYA01004453">
    <property type="protein sequence ID" value="VDM61939.1"/>
    <property type="molecule type" value="Genomic_DNA"/>
</dbReference>
<dbReference type="Proteomes" id="UP000267027">
    <property type="component" value="Unassembled WGS sequence"/>
</dbReference>
<evidence type="ECO:0000313" key="4">
    <source>
        <dbReference type="WBParaSite" id="ACOC_0001035301-mRNA-1"/>
    </source>
</evidence>
<organism evidence="4">
    <name type="scientific">Angiostrongylus costaricensis</name>
    <name type="common">Nematode worm</name>
    <dbReference type="NCBI Taxonomy" id="334426"/>
    <lineage>
        <taxon>Eukaryota</taxon>
        <taxon>Metazoa</taxon>
        <taxon>Ecdysozoa</taxon>
        <taxon>Nematoda</taxon>
        <taxon>Chromadorea</taxon>
        <taxon>Rhabditida</taxon>
        <taxon>Rhabditina</taxon>
        <taxon>Rhabditomorpha</taxon>
        <taxon>Strongyloidea</taxon>
        <taxon>Metastrongylidae</taxon>
        <taxon>Angiostrongylus</taxon>
    </lineage>
</organism>
<protein>
    <submittedName>
        <fullName evidence="4">Secreted protein</fullName>
    </submittedName>
</protein>